<comment type="catalytic activity">
    <reaction evidence="11">
        <text>L-seryl-[protein] + ATP = O-phospho-L-seryl-[protein] + ADP + H(+)</text>
        <dbReference type="Rhea" id="RHEA:17989"/>
        <dbReference type="Rhea" id="RHEA-COMP:9863"/>
        <dbReference type="Rhea" id="RHEA-COMP:11604"/>
        <dbReference type="ChEBI" id="CHEBI:15378"/>
        <dbReference type="ChEBI" id="CHEBI:29999"/>
        <dbReference type="ChEBI" id="CHEBI:30616"/>
        <dbReference type="ChEBI" id="CHEBI:83421"/>
        <dbReference type="ChEBI" id="CHEBI:456216"/>
        <dbReference type="EC" id="2.7.11.1"/>
    </reaction>
</comment>
<dbReference type="InterPro" id="IPR000719">
    <property type="entry name" value="Prot_kinase_dom"/>
</dbReference>
<organism evidence="13 14">
    <name type="scientific">Dendrobium chrysotoxum</name>
    <name type="common">Orchid</name>
    <dbReference type="NCBI Taxonomy" id="161865"/>
    <lineage>
        <taxon>Eukaryota</taxon>
        <taxon>Viridiplantae</taxon>
        <taxon>Streptophyta</taxon>
        <taxon>Embryophyta</taxon>
        <taxon>Tracheophyta</taxon>
        <taxon>Spermatophyta</taxon>
        <taxon>Magnoliopsida</taxon>
        <taxon>Liliopsida</taxon>
        <taxon>Asparagales</taxon>
        <taxon>Orchidaceae</taxon>
        <taxon>Epidendroideae</taxon>
        <taxon>Malaxideae</taxon>
        <taxon>Dendrobiinae</taxon>
        <taxon>Dendrobium</taxon>
    </lineage>
</organism>
<protein>
    <recommendedName>
        <fullName evidence="2">non-specific serine/threonine protein kinase</fullName>
        <ecNumber evidence="2">2.7.11.1</ecNumber>
    </recommendedName>
</protein>
<evidence type="ECO:0000256" key="2">
    <source>
        <dbReference type="ARBA" id="ARBA00012513"/>
    </source>
</evidence>
<keyword evidence="6" id="KW-0547">Nucleotide-binding</keyword>
<dbReference type="AlphaFoldDB" id="A0AAV7HAC8"/>
<evidence type="ECO:0000259" key="12">
    <source>
        <dbReference type="PROSITE" id="PS50011"/>
    </source>
</evidence>
<dbReference type="InterPro" id="IPR011009">
    <property type="entry name" value="Kinase-like_dom_sf"/>
</dbReference>
<keyword evidence="7" id="KW-0067">ATP-binding</keyword>
<dbReference type="GO" id="GO:0004674">
    <property type="term" value="F:protein serine/threonine kinase activity"/>
    <property type="evidence" value="ECO:0007669"/>
    <property type="project" value="UniProtKB-KW"/>
</dbReference>
<evidence type="ECO:0000313" key="14">
    <source>
        <dbReference type="Proteomes" id="UP000775213"/>
    </source>
</evidence>
<evidence type="ECO:0000256" key="9">
    <source>
        <dbReference type="ARBA" id="ARBA00023136"/>
    </source>
</evidence>
<name>A0AAV7HAC8_DENCH</name>
<keyword evidence="3" id="KW-0723">Serine/threonine-protein kinase</keyword>
<dbReference type="EC" id="2.7.11.1" evidence="2"/>
<dbReference type="InterPro" id="IPR001245">
    <property type="entry name" value="Ser-Thr/Tyr_kinase_cat_dom"/>
</dbReference>
<dbReference type="Gene3D" id="3.30.200.20">
    <property type="entry name" value="Phosphorylase Kinase, domain 1"/>
    <property type="match status" value="1"/>
</dbReference>
<keyword evidence="14" id="KW-1185">Reference proteome</keyword>
<dbReference type="Pfam" id="PF07714">
    <property type="entry name" value="PK_Tyr_Ser-Thr"/>
    <property type="match status" value="1"/>
</dbReference>
<sequence>MSDKGNCCSSAPPFEQRTDYGNPSLINCHFMHNSIYHFLLDHLAKESPGSRLQRHPKPCMLRYSSLELAAKNFSENNILEEGRLGHIYQSCFDGVLAAVMKLDGCGQDFERMFDNELDFLVRIENPNIVSLLGYCIHGEITFLVYKLLQNGSLETQLHGFGLAARGGGLNNGTIELSRKLDNAAPEYILDDFASKSKKKQEISCNLELVDL</sequence>
<comment type="subcellular location">
    <subcellularLocation>
        <location evidence="1">Cell membrane</location>
        <topology evidence="1">Single-pass membrane protein</topology>
    </subcellularLocation>
</comment>
<gene>
    <name evidence="13" type="ORF">IEQ34_006079</name>
</gene>
<evidence type="ECO:0000256" key="8">
    <source>
        <dbReference type="ARBA" id="ARBA00022989"/>
    </source>
</evidence>
<keyword evidence="5" id="KW-0812">Transmembrane</keyword>
<dbReference type="Proteomes" id="UP000775213">
    <property type="component" value="Unassembled WGS sequence"/>
</dbReference>
<proteinExistence type="predicted"/>
<evidence type="ECO:0000313" key="13">
    <source>
        <dbReference type="EMBL" id="KAH0465976.1"/>
    </source>
</evidence>
<evidence type="ECO:0000256" key="1">
    <source>
        <dbReference type="ARBA" id="ARBA00004162"/>
    </source>
</evidence>
<reference evidence="13 14" key="1">
    <citation type="journal article" date="2021" name="Hortic Res">
        <title>Chromosome-scale assembly of the Dendrobium chrysotoxum genome enhances the understanding of orchid evolution.</title>
        <authorList>
            <person name="Zhang Y."/>
            <person name="Zhang G.Q."/>
            <person name="Zhang D."/>
            <person name="Liu X.D."/>
            <person name="Xu X.Y."/>
            <person name="Sun W.H."/>
            <person name="Yu X."/>
            <person name="Zhu X."/>
            <person name="Wang Z.W."/>
            <person name="Zhao X."/>
            <person name="Zhong W.Y."/>
            <person name="Chen H."/>
            <person name="Yin W.L."/>
            <person name="Huang T."/>
            <person name="Niu S.C."/>
            <person name="Liu Z.J."/>
        </authorList>
    </citation>
    <scope>NUCLEOTIDE SEQUENCE [LARGE SCALE GENOMIC DNA]</scope>
    <source>
        <strain evidence="13">Lindl</strain>
    </source>
</reference>
<evidence type="ECO:0000256" key="3">
    <source>
        <dbReference type="ARBA" id="ARBA00022527"/>
    </source>
</evidence>
<dbReference type="GO" id="GO:0005886">
    <property type="term" value="C:plasma membrane"/>
    <property type="evidence" value="ECO:0007669"/>
    <property type="project" value="UniProtKB-SubCell"/>
</dbReference>
<dbReference type="SUPFAM" id="SSF56112">
    <property type="entry name" value="Protein kinase-like (PK-like)"/>
    <property type="match status" value="1"/>
</dbReference>
<dbReference type="InterPro" id="IPR047117">
    <property type="entry name" value="PERK1-13-like"/>
</dbReference>
<dbReference type="PROSITE" id="PS50011">
    <property type="entry name" value="PROTEIN_KINASE_DOM"/>
    <property type="match status" value="1"/>
</dbReference>
<dbReference type="EMBL" id="JAGFBR010000006">
    <property type="protein sequence ID" value="KAH0465976.1"/>
    <property type="molecule type" value="Genomic_DNA"/>
</dbReference>
<keyword evidence="8" id="KW-1133">Transmembrane helix</keyword>
<keyword evidence="9" id="KW-0472">Membrane</keyword>
<dbReference type="PANTHER" id="PTHR47982">
    <property type="entry name" value="PROLINE-RICH RECEPTOR-LIKE PROTEIN KINASE PERK4"/>
    <property type="match status" value="1"/>
</dbReference>
<comment type="caution">
    <text evidence="13">The sequence shown here is derived from an EMBL/GenBank/DDBJ whole genome shotgun (WGS) entry which is preliminary data.</text>
</comment>
<evidence type="ECO:0000256" key="10">
    <source>
        <dbReference type="ARBA" id="ARBA00047899"/>
    </source>
</evidence>
<keyword evidence="3" id="KW-0418">Kinase</keyword>
<comment type="catalytic activity">
    <reaction evidence="10">
        <text>L-threonyl-[protein] + ATP = O-phospho-L-threonyl-[protein] + ADP + H(+)</text>
        <dbReference type="Rhea" id="RHEA:46608"/>
        <dbReference type="Rhea" id="RHEA-COMP:11060"/>
        <dbReference type="Rhea" id="RHEA-COMP:11605"/>
        <dbReference type="ChEBI" id="CHEBI:15378"/>
        <dbReference type="ChEBI" id="CHEBI:30013"/>
        <dbReference type="ChEBI" id="CHEBI:30616"/>
        <dbReference type="ChEBI" id="CHEBI:61977"/>
        <dbReference type="ChEBI" id="CHEBI:456216"/>
        <dbReference type="EC" id="2.7.11.1"/>
    </reaction>
</comment>
<accession>A0AAV7HAC8</accession>
<evidence type="ECO:0000256" key="6">
    <source>
        <dbReference type="ARBA" id="ARBA00022741"/>
    </source>
</evidence>
<evidence type="ECO:0000256" key="5">
    <source>
        <dbReference type="ARBA" id="ARBA00022692"/>
    </source>
</evidence>
<dbReference type="GO" id="GO:0005524">
    <property type="term" value="F:ATP binding"/>
    <property type="evidence" value="ECO:0007669"/>
    <property type="project" value="UniProtKB-KW"/>
</dbReference>
<evidence type="ECO:0000256" key="4">
    <source>
        <dbReference type="ARBA" id="ARBA00022679"/>
    </source>
</evidence>
<evidence type="ECO:0000256" key="11">
    <source>
        <dbReference type="ARBA" id="ARBA00048679"/>
    </source>
</evidence>
<feature type="domain" description="Protein kinase" evidence="12">
    <location>
        <begin position="73"/>
        <end position="211"/>
    </location>
</feature>
<evidence type="ECO:0000256" key="7">
    <source>
        <dbReference type="ARBA" id="ARBA00022840"/>
    </source>
</evidence>
<keyword evidence="4" id="KW-0808">Transferase</keyword>